<organism evidence="10 11">
    <name type="scientific">Novosphingobium anseongense</name>
    <dbReference type="NCBI Taxonomy" id="3133436"/>
    <lineage>
        <taxon>Bacteria</taxon>
        <taxon>Pseudomonadati</taxon>
        <taxon>Pseudomonadota</taxon>
        <taxon>Alphaproteobacteria</taxon>
        <taxon>Sphingomonadales</taxon>
        <taxon>Sphingomonadaceae</taxon>
        <taxon>Novosphingobium</taxon>
    </lineage>
</organism>
<dbReference type="PROSITE" id="PS52038">
    <property type="entry name" value="TOPO_IB_2"/>
    <property type="match status" value="1"/>
</dbReference>
<evidence type="ECO:0000256" key="6">
    <source>
        <dbReference type="ARBA" id="ARBA00023235"/>
    </source>
</evidence>
<accession>A0ABU8RV81</accession>
<evidence type="ECO:0000256" key="1">
    <source>
        <dbReference type="ARBA" id="ARBA00000213"/>
    </source>
</evidence>
<keyword evidence="11" id="KW-1185">Reference proteome</keyword>
<comment type="caution">
    <text evidence="10">The sequence shown here is derived from an EMBL/GenBank/DDBJ whole genome shotgun (WGS) entry which is preliminary data.</text>
</comment>
<feature type="compositionally biased region" description="Basic and acidic residues" evidence="7">
    <location>
        <begin position="10"/>
        <end position="23"/>
    </location>
</feature>
<dbReference type="Pfam" id="PF01028">
    <property type="entry name" value="Topoisom_I"/>
    <property type="match status" value="1"/>
</dbReference>
<gene>
    <name evidence="10" type="ORF">WG901_08505</name>
</gene>
<dbReference type="Proteomes" id="UP001361239">
    <property type="component" value="Unassembled WGS sequence"/>
</dbReference>
<dbReference type="InterPro" id="IPR011010">
    <property type="entry name" value="DNA_brk_join_enz"/>
</dbReference>
<evidence type="ECO:0000259" key="8">
    <source>
        <dbReference type="Pfam" id="PF01028"/>
    </source>
</evidence>
<dbReference type="Gene3D" id="3.30.66.10">
    <property type="entry name" value="DNA topoisomerase I domain"/>
    <property type="match status" value="1"/>
</dbReference>
<sequence length="402" mass="45355">MRQPSSASYWERRREKPRLRERTGFPNDSAAMTKRDEDVAEVGEAGAIIDAQEAAENAGLVYVTDDGPGITRQTFRGRFRYRDAKGNIVTDERTLKRIASLAIPPAYTDVWICPKANGHIQATGRDAKGRKQYRYHARFREVRDSTKYEHMLDFAKALPAVRERIDADLKKRGLPREKVLAAVVHLLETTMIRIGNADYAKQNKSYGLTTLQDRHVAIDGAELRFNFKGKSGKQWKLKLKDRRIAKIVKASQDLPGQHLFQYLGDDGEQYEVTSSDINSYLKEISGTDITAKDFRTWNGTVLAALALAEYEKVDSQAAAKRNVRAAIEAVASRLGNTPTVCRKCYIHPEVFESYLSDGLVLEARDAVEMELREDVARLRPEEAVVLAFLQRRLADKAKVPAL</sequence>
<feature type="domain" description="DNA topoisomerase IB N-terminal" evidence="9">
    <location>
        <begin position="78"/>
        <end position="126"/>
    </location>
</feature>
<name>A0ABU8RV81_9SPHN</name>
<reference evidence="10 11" key="1">
    <citation type="submission" date="2024-03" db="EMBL/GenBank/DDBJ databases">
        <authorList>
            <person name="Jo J.-H."/>
        </authorList>
    </citation>
    <scope>NUCLEOTIDE SEQUENCE [LARGE SCALE GENOMIC DNA]</scope>
    <source>
        <strain evidence="10 11">PS1R-30</strain>
    </source>
</reference>
<dbReference type="InterPro" id="IPR014711">
    <property type="entry name" value="TopoI_cat_a-hlx-sub_euk"/>
</dbReference>
<dbReference type="InterPro" id="IPR035447">
    <property type="entry name" value="DNA_topo_I_N_sf"/>
</dbReference>
<dbReference type="Gene3D" id="3.90.15.10">
    <property type="entry name" value="Topoisomerase I, Chain A, domain 3"/>
    <property type="match status" value="1"/>
</dbReference>
<evidence type="ECO:0000256" key="7">
    <source>
        <dbReference type="SAM" id="MobiDB-lite"/>
    </source>
</evidence>
<keyword evidence="4" id="KW-0799">Topoisomerase</keyword>
<dbReference type="RefSeq" id="WP_339586575.1">
    <property type="nucleotide sequence ID" value="NZ_JBBHJZ010000001.1"/>
</dbReference>
<keyword evidence="5" id="KW-0238">DNA-binding</keyword>
<feature type="domain" description="DNA topoisomerase I catalytic core eukaryotic-type" evidence="8">
    <location>
        <begin position="138"/>
        <end position="354"/>
    </location>
</feature>
<evidence type="ECO:0000256" key="5">
    <source>
        <dbReference type="ARBA" id="ARBA00023125"/>
    </source>
</evidence>
<dbReference type="SUPFAM" id="SSF56349">
    <property type="entry name" value="DNA breaking-rejoining enzymes"/>
    <property type="match status" value="1"/>
</dbReference>
<dbReference type="Gene3D" id="1.10.132.120">
    <property type="match status" value="1"/>
</dbReference>
<evidence type="ECO:0000259" key="9">
    <source>
        <dbReference type="Pfam" id="PF21338"/>
    </source>
</evidence>
<evidence type="ECO:0000313" key="10">
    <source>
        <dbReference type="EMBL" id="MEJ5976672.1"/>
    </source>
</evidence>
<dbReference type="Pfam" id="PF21338">
    <property type="entry name" value="Top1B_N_bact"/>
    <property type="match status" value="1"/>
</dbReference>
<dbReference type="EC" id="5.6.2.1" evidence="3"/>
<dbReference type="InterPro" id="IPR049331">
    <property type="entry name" value="Top1B_N_bact"/>
</dbReference>
<evidence type="ECO:0000256" key="4">
    <source>
        <dbReference type="ARBA" id="ARBA00023029"/>
    </source>
</evidence>
<protein>
    <recommendedName>
        <fullName evidence="3">DNA topoisomerase</fullName>
        <ecNumber evidence="3">5.6.2.1</ecNumber>
    </recommendedName>
</protein>
<proteinExistence type="inferred from homology"/>
<evidence type="ECO:0000313" key="11">
    <source>
        <dbReference type="Proteomes" id="UP001361239"/>
    </source>
</evidence>
<dbReference type="InterPro" id="IPR001631">
    <property type="entry name" value="TopoI"/>
</dbReference>
<comment type="catalytic activity">
    <reaction evidence="1">
        <text>ATP-independent breakage of single-stranded DNA, followed by passage and rejoining.</text>
        <dbReference type="EC" id="5.6.2.1"/>
    </reaction>
</comment>
<dbReference type="SUPFAM" id="SSF55869">
    <property type="entry name" value="DNA topoisomerase I domain"/>
    <property type="match status" value="1"/>
</dbReference>
<keyword evidence="6" id="KW-0413">Isomerase</keyword>
<feature type="region of interest" description="Disordered" evidence="7">
    <location>
        <begin position="1"/>
        <end position="35"/>
    </location>
</feature>
<comment type="similarity">
    <text evidence="2">Belongs to the type IB topoisomerase family.</text>
</comment>
<dbReference type="EMBL" id="JBBHJZ010000001">
    <property type="protein sequence ID" value="MEJ5976672.1"/>
    <property type="molecule type" value="Genomic_DNA"/>
</dbReference>
<evidence type="ECO:0000256" key="2">
    <source>
        <dbReference type="ARBA" id="ARBA00006645"/>
    </source>
</evidence>
<dbReference type="PRINTS" id="PR00416">
    <property type="entry name" value="EUTPISMRASEI"/>
</dbReference>
<evidence type="ECO:0000256" key="3">
    <source>
        <dbReference type="ARBA" id="ARBA00012891"/>
    </source>
</evidence>
<dbReference type="InterPro" id="IPR013500">
    <property type="entry name" value="TopoI_cat_euk"/>
</dbReference>